<comment type="similarity">
    <text evidence="1">Belongs to the FemABX family.</text>
</comment>
<evidence type="ECO:0000256" key="6">
    <source>
        <dbReference type="ARBA" id="ARBA00023316"/>
    </source>
</evidence>
<dbReference type="PANTHER" id="PTHR36174:SF1">
    <property type="entry name" value="LIPID II:GLYCINE GLYCYLTRANSFERASE"/>
    <property type="match status" value="1"/>
</dbReference>
<dbReference type="Gene3D" id="3.40.630.30">
    <property type="match status" value="2"/>
</dbReference>
<dbReference type="GO" id="GO:0009252">
    <property type="term" value="P:peptidoglycan biosynthetic process"/>
    <property type="evidence" value="ECO:0007669"/>
    <property type="project" value="UniProtKB-KW"/>
</dbReference>
<dbReference type="GO" id="GO:0008360">
    <property type="term" value="P:regulation of cell shape"/>
    <property type="evidence" value="ECO:0007669"/>
    <property type="project" value="UniProtKB-KW"/>
</dbReference>
<dbReference type="PANTHER" id="PTHR36174">
    <property type="entry name" value="LIPID II:GLYCINE GLYCYLTRANSFERASE"/>
    <property type="match status" value="1"/>
</dbReference>
<dbReference type="EMBL" id="MFJX01000001">
    <property type="protein sequence ID" value="OGG31621.1"/>
    <property type="molecule type" value="Genomic_DNA"/>
</dbReference>
<dbReference type="AlphaFoldDB" id="A0A1F6B3X4"/>
<keyword evidence="5" id="KW-0012">Acyltransferase</keyword>
<keyword evidence="6" id="KW-0961">Cell wall biogenesis/degradation</keyword>
<evidence type="ECO:0008006" key="9">
    <source>
        <dbReference type="Google" id="ProtNLM"/>
    </source>
</evidence>
<evidence type="ECO:0000256" key="1">
    <source>
        <dbReference type="ARBA" id="ARBA00009943"/>
    </source>
</evidence>
<sequence>MSLNLELVNSKTAWEDFLLAHSPQALFQSWLWGEVEKKAGHTVYRFGIYEDRKIVGLAQIFVVRARRGTFFHIRQGPVWAEQKKTFWTDFIALLAAFARKEGAWFIRVSPLIEDSPKHHELMDALHFVSAPIHEVDAERCWVLDLDKKDEELLMGMRKTTRYEIRRAQKSDVVIRKSTDTKDLQYFFALYAETSRRHGFVAHASITEEFEVFSREDRALLLLGYHNKELIAGTILLLYGGQAIYHHGASRFSKVPVSYGVQWEAILEAKKRGIKLYNFYGIAPDDKPNHPWRGITLFKKGFGGREIRYLHAHDYALSPLYIIPKSIETIRRKMRGY</sequence>
<dbReference type="SUPFAM" id="SSF55729">
    <property type="entry name" value="Acyl-CoA N-acyltransferases (Nat)"/>
    <property type="match status" value="2"/>
</dbReference>
<evidence type="ECO:0000256" key="3">
    <source>
        <dbReference type="ARBA" id="ARBA00022960"/>
    </source>
</evidence>
<dbReference type="PROSITE" id="PS51191">
    <property type="entry name" value="FEMABX"/>
    <property type="match status" value="1"/>
</dbReference>
<evidence type="ECO:0000313" key="8">
    <source>
        <dbReference type="Proteomes" id="UP000176450"/>
    </source>
</evidence>
<dbReference type="GO" id="GO:0016755">
    <property type="term" value="F:aminoacyltransferase activity"/>
    <property type="evidence" value="ECO:0007669"/>
    <property type="project" value="InterPro"/>
</dbReference>
<keyword evidence="2" id="KW-0808">Transferase</keyword>
<comment type="caution">
    <text evidence="7">The sequence shown here is derived from an EMBL/GenBank/DDBJ whole genome shotgun (WGS) entry which is preliminary data.</text>
</comment>
<dbReference type="Proteomes" id="UP000176450">
    <property type="component" value="Unassembled WGS sequence"/>
</dbReference>
<organism evidence="7 8">
    <name type="scientific">Candidatus Gottesmanbacteria bacterium RIFCSPLOWO2_01_FULL_46_9</name>
    <dbReference type="NCBI Taxonomy" id="1798394"/>
    <lineage>
        <taxon>Bacteria</taxon>
        <taxon>Candidatus Gottesmaniibacteriota</taxon>
    </lineage>
</organism>
<accession>A0A1F6B3X4</accession>
<dbReference type="InterPro" id="IPR050644">
    <property type="entry name" value="PG_Glycine_Bridge_Synth"/>
</dbReference>
<evidence type="ECO:0000256" key="5">
    <source>
        <dbReference type="ARBA" id="ARBA00023315"/>
    </source>
</evidence>
<proteinExistence type="inferred from homology"/>
<dbReference type="InterPro" id="IPR016181">
    <property type="entry name" value="Acyl_CoA_acyltransferase"/>
</dbReference>
<gene>
    <name evidence="7" type="ORF">A3A63_00120</name>
</gene>
<evidence type="ECO:0000256" key="2">
    <source>
        <dbReference type="ARBA" id="ARBA00022679"/>
    </source>
</evidence>
<reference evidence="7 8" key="1">
    <citation type="journal article" date="2016" name="Nat. Commun.">
        <title>Thousands of microbial genomes shed light on interconnected biogeochemical processes in an aquifer system.</title>
        <authorList>
            <person name="Anantharaman K."/>
            <person name="Brown C.T."/>
            <person name="Hug L.A."/>
            <person name="Sharon I."/>
            <person name="Castelle C.J."/>
            <person name="Probst A.J."/>
            <person name="Thomas B.C."/>
            <person name="Singh A."/>
            <person name="Wilkins M.J."/>
            <person name="Karaoz U."/>
            <person name="Brodie E.L."/>
            <person name="Williams K.H."/>
            <person name="Hubbard S.S."/>
            <person name="Banfield J.F."/>
        </authorList>
    </citation>
    <scope>NUCLEOTIDE SEQUENCE [LARGE SCALE GENOMIC DNA]</scope>
</reference>
<keyword evidence="4" id="KW-0573">Peptidoglycan synthesis</keyword>
<keyword evidence="3" id="KW-0133">Cell shape</keyword>
<dbReference type="InterPro" id="IPR003447">
    <property type="entry name" value="FEMABX"/>
</dbReference>
<dbReference type="Pfam" id="PF02388">
    <property type="entry name" value="FemAB"/>
    <property type="match status" value="3"/>
</dbReference>
<name>A0A1F6B3X4_9BACT</name>
<evidence type="ECO:0000256" key="4">
    <source>
        <dbReference type="ARBA" id="ARBA00022984"/>
    </source>
</evidence>
<evidence type="ECO:0000313" key="7">
    <source>
        <dbReference type="EMBL" id="OGG31621.1"/>
    </source>
</evidence>
<dbReference type="GO" id="GO:0071555">
    <property type="term" value="P:cell wall organization"/>
    <property type="evidence" value="ECO:0007669"/>
    <property type="project" value="UniProtKB-KW"/>
</dbReference>
<protein>
    <recommendedName>
        <fullName evidence="9">BioF2-like acetyltransferase domain-containing protein</fullName>
    </recommendedName>
</protein>